<feature type="region of interest" description="Disordered" evidence="1">
    <location>
        <begin position="27"/>
        <end position="160"/>
    </location>
</feature>
<evidence type="ECO:0000256" key="1">
    <source>
        <dbReference type="SAM" id="MobiDB-lite"/>
    </source>
</evidence>
<keyword evidence="5" id="KW-1185">Reference proteome</keyword>
<feature type="compositionally biased region" description="Basic and acidic residues" evidence="1">
    <location>
        <begin position="288"/>
        <end position="298"/>
    </location>
</feature>
<dbReference type="AlphaFoldDB" id="A0A1M7UT27"/>
<dbReference type="EMBL" id="LT670849">
    <property type="protein sequence ID" value="SHN86191.1"/>
    <property type="molecule type" value="Genomic_DNA"/>
</dbReference>
<dbReference type="Proteomes" id="UP000184096">
    <property type="component" value="Chromosome I"/>
</dbReference>
<dbReference type="Gene3D" id="3.30.70.1070">
    <property type="entry name" value="Sporulation related repeat"/>
    <property type="match status" value="1"/>
</dbReference>
<organism evidence="4 5">
    <name type="scientific">Bradyrhizobium erythrophlei</name>
    <dbReference type="NCBI Taxonomy" id="1437360"/>
    <lineage>
        <taxon>Bacteria</taxon>
        <taxon>Pseudomonadati</taxon>
        <taxon>Pseudomonadota</taxon>
        <taxon>Alphaproteobacteria</taxon>
        <taxon>Hyphomicrobiales</taxon>
        <taxon>Nitrobacteraceae</taxon>
        <taxon>Bradyrhizobium</taxon>
    </lineage>
</organism>
<feature type="region of interest" description="Disordered" evidence="1">
    <location>
        <begin position="256"/>
        <end position="421"/>
    </location>
</feature>
<evidence type="ECO:0000259" key="3">
    <source>
        <dbReference type="PROSITE" id="PS51724"/>
    </source>
</evidence>
<feature type="domain" description="SPOR" evidence="3">
    <location>
        <begin position="438"/>
        <end position="523"/>
    </location>
</feature>
<evidence type="ECO:0000313" key="5">
    <source>
        <dbReference type="Proteomes" id="UP000184096"/>
    </source>
</evidence>
<evidence type="ECO:0000313" key="4">
    <source>
        <dbReference type="EMBL" id="SHN86191.1"/>
    </source>
</evidence>
<reference evidence="5" key="1">
    <citation type="submission" date="2016-11" db="EMBL/GenBank/DDBJ databases">
        <authorList>
            <person name="Varghese N."/>
            <person name="Submissions S."/>
        </authorList>
    </citation>
    <scope>NUCLEOTIDE SEQUENCE [LARGE SCALE GENOMIC DNA]</scope>
    <source>
        <strain evidence="5">GAS401</strain>
    </source>
</reference>
<dbReference type="SUPFAM" id="SSF110997">
    <property type="entry name" value="Sporulation related repeat"/>
    <property type="match status" value="1"/>
</dbReference>
<gene>
    <name evidence="4" type="ORF">SAMN05444170_6577</name>
</gene>
<dbReference type="Pfam" id="PF05036">
    <property type="entry name" value="SPOR"/>
    <property type="match status" value="1"/>
</dbReference>
<dbReference type="InterPro" id="IPR036680">
    <property type="entry name" value="SPOR-like_sf"/>
</dbReference>
<name>A0A1M7UT27_9BRAD</name>
<evidence type="ECO:0000256" key="2">
    <source>
        <dbReference type="SAM" id="Phobius"/>
    </source>
</evidence>
<feature type="transmembrane region" description="Helical" evidence="2">
    <location>
        <begin position="224"/>
        <end position="244"/>
    </location>
</feature>
<dbReference type="PROSITE" id="PS51724">
    <property type="entry name" value="SPOR"/>
    <property type="match status" value="1"/>
</dbReference>
<feature type="compositionally biased region" description="Acidic residues" evidence="1">
    <location>
        <begin position="90"/>
        <end position="101"/>
    </location>
</feature>
<keyword evidence="2" id="KW-1133">Transmembrane helix</keyword>
<keyword evidence="2" id="KW-0812">Transmembrane</keyword>
<protein>
    <submittedName>
        <fullName evidence="4">Sporulation related domain-containing protein</fullName>
    </submittedName>
</protein>
<accession>A0A1M7UT27</accession>
<sequence length="523" mass="54851">MGTGALDKRVGDFPSRGHIIAMADRYQDRAYSAGGDYDRDGGARASDNAESDPLAELARLIGQTDPFGAKPMSRANLQAQPQTRPADPEPNYDDDYADPEPYEAPPPAPPSWMQRAAVRQEAPPPPPQQDYYADEDDYPAEVHPLHRYAAPQPPAQPDYDDAHLFADAHQQQPDTSRYDDALYGTLESDAQNAQHDHGYVDNAYAYEDDQQFDQAEEPRKRGGMITVFAVLALAVFGVGGAYAYRTFTGSARSGEPPIIRADAGPTKIIPAPGDGGTKVPDRMAPSDGTEKIVSREEAPIDPNRSGPRVVFPPLTSNGTAPMPTSVIPPGVSPPAANGANGTFSNNDPRRIKTFSVRGDQGDAAPPAAAAAQPAAPAAKGAAAQRAAAPNARTATNPASANANAPMSLAPQSDAPAAEPPVRMAATNPTQAVPSAPASSGGGNFLVQVSSQKSEADAQASFRALQSKFPSVLGSRAPVIKRADLGDKGVYYRAMVGPFGSPDEASQFCGSLKSAGGQCVVQRN</sequence>
<dbReference type="InterPro" id="IPR007730">
    <property type="entry name" value="SPOR-like_dom"/>
</dbReference>
<keyword evidence="2" id="KW-0472">Membrane</keyword>
<dbReference type="GO" id="GO:0042834">
    <property type="term" value="F:peptidoglycan binding"/>
    <property type="evidence" value="ECO:0007669"/>
    <property type="project" value="InterPro"/>
</dbReference>
<proteinExistence type="predicted"/>
<feature type="compositionally biased region" description="Low complexity" evidence="1">
    <location>
        <begin position="363"/>
        <end position="405"/>
    </location>
</feature>